<evidence type="ECO:0000313" key="4">
    <source>
        <dbReference type="Proteomes" id="UP001375240"/>
    </source>
</evidence>
<feature type="region of interest" description="Disordered" evidence="1">
    <location>
        <begin position="313"/>
        <end position="360"/>
    </location>
</feature>
<comment type="caution">
    <text evidence="3">The sequence shown here is derived from an EMBL/GenBank/DDBJ whole genome shotgun (WGS) entry which is preliminary data.</text>
</comment>
<dbReference type="SUPFAM" id="SSF50370">
    <property type="entry name" value="Ricin B-like lectins"/>
    <property type="match status" value="1"/>
</dbReference>
<feature type="compositionally biased region" description="Gly residues" evidence="1">
    <location>
        <begin position="321"/>
        <end position="330"/>
    </location>
</feature>
<evidence type="ECO:0000313" key="3">
    <source>
        <dbReference type="EMBL" id="KAK6336250.1"/>
    </source>
</evidence>
<organism evidence="3 4">
    <name type="scientific">Orbilia brochopaga</name>
    <dbReference type="NCBI Taxonomy" id="3140254"/>
    <lineage>
        <taxon>Eukaryota</taxon>
        <taxon>Fungi</taxon>
        <taxon>Dikarya</taxon>
        <taxon>Ascomycota</taxon>
        <taxon>Pezizomycotina</taxon>
        <taxon>Orbiliomycetes</taxon>
        <taxon>Orbiliales</taxon>
        <taxon>Orbiliaceae</taxon>
        <taxon>Orbilia</taxon>
    </lineage>
</organism>
<feature type="compositionally biased region" description="Basic residues" evidence="1">
    <location>
        <begin position="331"/>
        <end position="345"/>
    </location>
</feature>
<evidence type="ECO:0008006" key="5">
    <source>
        <dbReference type="Google" id="ProtNLM"/>
    </source>
</evidence>
<feature type="region of interest" description="Disordered" evidence="1">
    <location>
        <begin position="197"/>
        <end position="243"/>
    </location>
</feature>
<accession>A0AAV9UAA1</accession>
<keyword evidence="4" id="KW-1185">Reference proteome</keyword>
<evidence type="ECO:0000256" key="2">
    <source>
        <dbReference type="SAM" id="SignalP"/>
    </source>
</evidence>
<dbReference type="AlphaFoldDB" id="A0AAV9UAA1"/>
<feature type="compositionally biased region" description="Acidic residues" evidence="1">
    <location>
        <begin position="216"/>
        <end position="232"/>
    </location>
</feature>
<gene>
    <name evidence="3" type="ORF">TWF696_001811</name>
</gene>
<evidence type="ECO:0000256" key="1">
    <source>
        <dbReference type="SAM" id="MobiDB-lite"/>
    </source>
</evidence>
<dbReference type="CDD" id="cd00161">
    <property type="entry name" value="beta-trefoil_Ricin-like"/>
    <property type="match status" value="1"/>
</dbReference>
<dbReference type="Proteomes" id="UP001375240">
    <property type="component" value="Unassembled WGS sequence"/>
</dbReference>
<dbReference type="PROSITE" id="PS50231">
    <property type="entry name" value="RICIN_B_LECTIN"/>
    <property type="match status" value="1"/>
</dbReference>
<sequence length="360" mass="37042">MHSKLFSLLALSTSAAVTSAHPSLIRRVVTELNQAATEEAHQRDDTATRAFSSVTITTGNGKCLFVDELSGDFRANLLPIQVKDCDGSAGEKWDVITAGKHNDQPGTMLIVSALTQGCYNFDPRRAAGDQVNIFSCGGRADGGGAVTNSQLFDFPTVTAGPLTLEPRNQPGTCLTAAGARLDQAPCNANDPNQLFTFGGAAAGGDTDADPAPVDPAPEDPATEDPATEDPALEDPSNTADIPEPVQTEAPIVTADPLPVMNATATLITPTDGFATIPAPDTTDVADVDPTATADPVVTDAPDNTDIEEPIATATAAPTRGAGVGNGGNGGRRCRGGRRGGRRGCRARGQAARGGRRVSHH</sequence>
<protein>
    <recommendedName>
        <fullName evidence="5">Ricin B lectin domain-containing protein</fullName>
    </recommendedName>
</protein>
<feature type="signal peptide" evidence="2">
    <location>
        <begin position="1"/>
        <end position="20"/>
    </location>
</feature>
<proteinExistence type="predicted"/>
<dbReference type="InterPro" id="IPR035992">
    <property type="entry name" value="Ricin_B-like_lectins"/>
</dbReference>
<reference evidence="3 4" key="1">
    <citation type="submission" date="2019-10" db="EMBL/GenBank/DDBJ databases">
        <authorList>
            <person name="Palmer J.M."/>
        </authorList>
    </citation>
    <scope>NUCLEOTIDE SEQUENCE [LARGE SCALE GENOMIC DNA]</scope>
    <source>
        <strain evidence="3 4">TWF696</strain>
    </source>
</reference>
<name>A0AAV9UAA1_9PEZI</name>
<dbReference type="Gene3D" id="2.80.10.50">
    <property type="match status" value="1"/>
</dbReference>
<dbReference type="EMBL" id="JAVHNQ010000011">
    <property type="protein sequence ID" value="KAK6336250.1"/>
    <property type="molecule type" value="Genomic_DNA"/>
</dbReference>
<feature type="chain" id="PRO_5043687448" description="Ricin B lectin domain-containing protein" evidence="2">
    <location>
        <begin position="21"/>
        <end position="360"/>
    </location>
</feature>
<keyword evidence="2" id="KW-0732">Signal</keyword>